<accession>A0A0C2N894</accession>
<dbReference type="AlphaFoldDB" id="A0A0C2N894"/>
<organism evidence="1 2">
    <name type="scientific">Thelohanellus kitauei</name>
    <name type="common">Myxosporean</name>
    <dbReference type="NCBI Taxonomy" id="669202"/>
    <lineage>
        <taxon>Eukaryota</taxon>
        <taxon>Metazoa</taxon>
        <taxon>Cnidaria</taxon>
        <taxon>Myxozoa</taxon>
        <taxon>Myxosporea</taxon>
        <taxon>Bivalvulida</taxon>
        <taxon>Platysporina</taxon>
        <taxon>Myxobolidae</taxon>
        <taxon>Thelohanellus</taxon>
    </lineage>
</organism>
<evidence type="ECO:0000313" key="2">
    <source>
        <dbReference type="Proteomes" id="UP000031668"/>
    </source>
</evidence>
<protein>
    <submittedName>
        <fullName evidence="1">Uncharacterized protein</fullName>
    </submittedName>
</protein>
<dbReference type="Proteomes" id="UP000031668">
    <property type="component" value="Unassembled WGS sequence"/>
</dbReference>
<gene>
    <name evidence="1" type="ORF">RF11_16415</name>
</gene>
<sequence length="187" mass="21588">MDKGPELGLRELFNLNLTFDDIQRGDIVLFLDLILLLNIHKGDFLACMVGMRGVLFAQSKRIIRTNSIPKTDCAKVDLHVNDDRQPKKYFSHIQYHPFFEGIKKNVTKLFVRASVDKNCTASYYNPKSTITYLYSFNPGFRERAIHGRSKKAGRKGNEPSEALRKEFTKTTLFRAKDDLENLKKLEI</sequence>
<evidence type="ECO:0000313" key="1">
    <source>
        <dbReference type="EMBL" id="KII70112.1"/>
    </source>
</evidence>
<reference evidence="1 2" key="1">
    <citation type="journal article" date="2014" name="Genome Biol. Evol.">
        <title>The genome of the myxosporean Thelohanellus kitauei shows adaptations to nutrient acquisition within its fish host.</title>
        <authorList>
            <person name="Yang Y."/>
            <person name="Xiong J."/>
            <person name="Zhou Z."/>
            <person name="Huo F."/>
            <person name="Miao W."/>
            <person name="Ran C."/>
            <person name="Liu Y."/>
            <person name="Zhang J."/>
            <person name="Feng J."/>
            <person name="Wang M."/>
            <person name="Wang M."/>
            <person name="Wang L."/>
            <person name="Yao B."/>
        </authorList>
    </citation>
    <scope>NUCLEOTIDE SEQUENCE [LARGE SCALE GENOMIC DNA]</scope>
    <source>
        <strain evidence="1">Wuqing</strain>
    </source>
</reference>
<name>A0A0C2N894_THEKT</name>
<keyword evidence="2" id="KW-1185">Reference proteome</keyword>
<proteinExistence type="predicted"/>
<comment type="caution">
    <text evidence="1">The sequence shown here is derived from an EMBL/GenBank/DDBJ whole genome shotgun (WGS) entry which is preliminary data.</text>
</comment>
<dbReference type="EMBL" id="JWZT01002176">
    <property type="protein sequence ID" value="KII70112.1"/>
    <property type="molecule type" value="Genomic_DNA"/>
</dbReference>